<dbReference type="InterPro" id="IPR033880">
    <property type="entry name" value="SPFH_YdjI"/>
</dbReference>
<dbReference type="InterPro" id="IPR036013">
    <property type="entry name" value="Band_7/SPFH_dom_sf"/>
</dbReference>
<dbReference type="SUPFAM" id="SSF117892">
    <property type="entry name" value="Band 7/SPFH domain"/>
    <property type="match status" value="1"/>
</dbReference>
<sequence length="330" mass="36586">MMPEVIDWLTGKGDEVIFRHPRTEINWGDTVNVLPNQLAIFIKDAKVYDVLEPGRHLMKTQNIPLLTRALSAIVGYDKNPFHCSVIFVNMSQFQGKFGGRSQTKELAPLQFFGDYFWKIKDPNLFAFEIAGNRNIFTTASFNEFFRNFFVQEIMSVLAEKSIVDILQDLELTSNAVEDAVAPELEKLGIELLNLKFGGIDTTPEYRDRLFWMRAGVAPEKIQQYSGMAKVAEKLPEGGGGGLAGAVVMNNLFSQNQVQKAEEIKSSGNVEEAFLTCNQCGATFSPSAKFCPQCGDPTDDEKKGKVKFCPNCGAQASPTAKFCGSCGFKLK</sequence>
<dbReference type="Gene3D" id="3.30.479.30">
    <property type="entry name" value="Band 7 domain"/>
    <property type="match status" value="1"/>
</dbReference>
<evidence type="ECO:0000313" key="3">
    <source>
        <dbReference type="EMBL" id="UJG44680.1"/>
    </source>
</evidence>
<dbReference type="Gene3D" id="3.90.79.20">
    <property type="match status" value="1"/>
</dbReference>
<dbReference type="CDD" id="cd03408">
    <property type="entry name" value="SPFH_like_u1"/>
    <property type="match status" value="1"/>
</dbReference>
<proteinExistence type="predicted"/>
<accession>A0A9Y1FPP7</accession>
<name>A0A9Y1FPP7_9ARCH</name>
<organism evidence="3">
    <name type="scientific">Candidatus Heimdallarchaeum endolithica</name>
    <dbReference type="NCBI Taxonomy" id="2876572"/>
    <lineage>
        <taxon>Archaea</taxon>
        <taxon>Promethearchaeati</taxon>
        <taxon>Candidatus Heimdallarchaeota</taxon>
        <taxon>Candidatus Heimdallarchaeia (ex Rinke et al. 2021) (nom. nud.)</taxon>
        <taxon>Candidatus Heimdallarchaeales</taxon>
        <taxon>Candidatus Heimdallarchaeaceae</taxon>
        <taxon>Candidatus Heimdallarchaeum</taxon>
    </lineage>
</organism>
<evidence type="ECO:0000259" key="1">
    <source>
        <dbReference type="Pfam" id="PF12773"/>
    </source>
</evidence>
<evidence type="ECO:0000259" key="2">
    <source>
        <dbReference type="Pfam" id="PF13421"/>
    </source>
</evidence>
<gene>
    <name evidence="3" type="ORF">K9W46_05740</name>
</gene>
<dbReference type="Pfam" id="PF13421">
    <property type="entry name" value="Band_7_1"/>
    <property type="match status" value="1"/>
</dbReference>
<dbReference type="AlphaFoldDB" id="A0A9Y1FPP7"/>
<dbReference type="Pfam" id="PF12773">
    <property type="entry name" value="DZR"/>
    <property type="match status" value="1"/>
</dbReference>
<feature type="domain" description="DZANK-type" evidence="1">
    <location>
        <begin position="276"/>
        <end position="326"/>
    </location>
</feature>
<feature type="domain" description="SPFH" evidence="2">
    <location>
        <begin position="17"/>
        <end position="199"/>
    </location>
</feature>
<dbReference type="PANTHER" id="PTHR37826">
    <property type="entry name" value="FLOTILLIN BAND_7_5 DOMAIN PROTEIN"/>
    <property type="match status" value="1"/>
</dbReference>
<dbReference type="EMBL" id="CP084167">
    <property type="protein sequence ID" value="UJG44680.1"/>
    <property type="molecule type" value="Genomic_DNA"/>
</dbReference>
<dbReference type="InterPro" id="IPR025874">
    <property type="entry name" value="DZR"/>
</dbReference>
<protein>
    <submittedName>
        <fullName evidence="3">SPFH domain-containing protein</fullName>
    </submittedName>
</protein>
<dbReference type="Proteomes" id="UP001200513">
    <property type="component" value="Chromosome"/>
</dbReference>
<reference evidence="3" key="1">
    <citation type="journal article" date="2022" name="Nat. Microbiol.">
        <title>Unique mobile elements and scalable gene flow at the prokaryote-eukaryote boundary revealed by circularized Asgard archaea genomes.</title>
        <authorList>
            <person name="Wu F."/>
            <person name="Speth D.R."/>
            <person name="Philosof A."/>
            <person name="Cremiere A."/>
            <person name="Narayanan A."/>
            <person name="Barco R.A."/>
            <person name="Connon S.A."/>
            <person name="Amend J.P."/>
            <person name="Antoshechkin I.A."/>
            <person name="Orphan V.J."/>
        </authorList>
    </citation>
    <scope>NUCLEOTIDE SEQUENCE</scope>
    <source>
        <strain evidence="3">PR6</strain>
    </source>
</reference>
<dbReference type="PANTHER" id="PTHR37826:SF2">
    <property type="entry name" value="ZINC-RIBBON DOMAIN-CONTAINING PROTEIN"/>
    <property type="match status" value="1"/>
</dbReference>